<evidence type="ECO:0000313" key="2">
    <source>
        <dbReference type="Proteomes" id="UP000009138"/>
    </source>
</evidence>
<dbReference type="EMBL" id="CH476735">
    <property type="protein sequence ID" value="EIE81369.1"/>
    <property type="molecule type" value="Genomic_DNA"/>
</dbReference>
<reference evidence="1 2" key="1">
    <citation type="journal article" date="2009" name="PLoS Genet.">
        <title>Genomic analysis of the basal lineage fungus Rhizopus oryzae reveals a whole-genome duplication.</title>
        <authorList>
            <person name="Ma L.-J."/>
            <person name="Ibrahim A.S."/>
            <person name="Skory C."/>
            <person name="Grabherr M.G."/>
            <person name="Burger G."/>
            <person name="Butler M."/>
            <person name="Elias M."/>
            <person name="Idnurm A."/>
            <person name="Lang B.F."/>
            <person name="Sone T."/>
            <person name="Abe A."/>
            <person name="Calvo S.E."/>
            <person name="Corrochano L.M."/>
            <person name="Engels R."/>
            <person name="Fu J."/>
            <person name="Hansberg W."/>
            <person name="Kim J.-M."/>
            <person name="Kodira C.D."/>
            <person name="Koehrsen M.J."/>
            <person name="Liu B."/>
            <person name="Miranda-Saavedra D."/>
            <person name="O'Leary S."/>
            <person name="Ortiz-Castellanos L."/>
            <person name="Poulter R."/>
            <person name="Rodriguez-Romero J."/>
            <person name="Ruiz-Herrera J."/>
            <person name="Shen Y.-Q."/>
            <person name="Zeng Q."/>
            <person name="Galagan J."/>
            <person name="Birren B.W."/>
            <person name="Cuomo C.A."/>
            <person name="Wickes B.L."/>
        </authorList>
    </citation>
    <scope>NUCLEOTIDE SEQUENCE [LARGE SCALE GENOMIC DNA]</scope>
    <source>
        <strain evidence="2">RA 99-880 / ATCC MYA-4621 / FGSC 9543 / NRRL 43880</strain>
    </source>
</reference>
<dbReference type="RefSeq" id="XP_067516765.1">
    <property type="nucleotide sequence ID" value="XM_067660664.1"/>
</dbReference>
<keyword evidence="2" id="KW-1185">Reference proteome</keyword>
<organism evidence="1 2">
    <name type="scientific">Rhizopus delemar (strain RA 99-880 / ATCC MYA-4621 / FGSC 9543 / NRRL 43880)</name>
    <name type="common">Mucormycosis agent</name>
    <name type="synonym">Rhizopus arrhizus var. delemar</name>
    <dbReference type="NCBI Taxonomy" id="246409"/>
    <lineage>
        <taxon>Eukaryota</taxon>
        <taxon>Fungi</taxon>
        <taxon>Fungi incertae sedis</taxon>
        <taxon>Mucoromycota</taxon>
        <taxon>Mucoromycotina</taxon>
        <taxon>Mucoromycetes</taxon>
        <taxon>Mucorales</taxon>
        <taxon>Mucorineae</taxon>
        <taxon>Rhizopodaceae</taxon>
        <taxon>Rhizopus</taxon>
    </lineage>
</organism>
<protein>
    <submittedName>
        <fullName evidence="1">Uncharacterized protein</fullName>
    </submittedName>
</protein>
<dbReference type="Proteomes" id="UP000009138">
    <property type="component" value="Unassembled WGS sequence"/>
</dbReference>
<dbReference type="GeneID" id="93613045"/>
<dbReference type="VEuPathDB" id="FungiDB:RO3G_06074"/>
<name>I1BYT9_RHIO9</name>
<evidence type="ECO:0000313" key="1">
    <source>
        <dbReference type="EMBL" id="EIE81369.1"/>
    </source>
</evidence>
<dbReference type="AlphaFoldDB" id="I1BYT9"/>
<sequence>MLSMDAPFIVVCLDDVIYHTLEDGVNKKGWLASSPSLLLAIKSTGHTYFCQSQTFE</sequence>
<dbReference type="InParanoid" id="I1BYT9"/>
<gene>
    <name evidence="1" type="ORF">RO3G_06074</name>
</gene>
<proteinExistence type="predicted"/>
<accession>I1BYT9</accession>